<reference evidence="1" key="1">
    <citation type="submission" date="2022-07" db="EMBL/GenBank/DDBJ databases">
        <title>Phylogenomic reconstructions and comparative analyses of Kickxellomycotina fungi.</title>
        <authorList>
            <person name="Reynolds N.K."/>
            <person name="Stajich J.E."/>
            <person name="Barry K."/>
            <person name="Grigoriev I.V."/>
            <person name="Crous P."/>
            <person name="Smith M.E."/>
        </authorList>
    </citation>
    <scope>NUCLEOTIDE SEQUENCE</scope>
    <source>
        <strain evidence="1">Benny 63K</strain>
    </source>
</reference>
<dbReference type="Proteomes" id="UP001150581">
    <property type="component" value="Unassembled WGS sequence"/>
</dbReference>
<evidence type="ECO:0000313" key="2">
    <source>
        <dbReference type="Proteomes" id="UP001150581"/>
    </source>
</evidence>
<protein>
    <submittedName>
        <fullName evidence="1">Uncharacterized protein</fullName>
    </submittedName>
</protein>
<keyword evidence="2" id="KW-1185">Reference proteome</keyword>
<dbReference type="EMBL" id="JANBPG010002115">
    <property type="protein sequence ID" value="KAJ1886991.1"/>
    <property type="molecule type" value="Genomic_DNA"/>
</dbReference>
<organism evidence="1 2">
    <name type="scientific">Kickxella alabastrina</name>
    <dbReference type="NCBI Taxonomy" id="61397"/>
    <lineage>
        <taxon>Eukaryota</taxon>
        <taxon>Fungi</taxon>
        <taxon>Fungi incertae sedis</taxon>
        <taxon>Zoopagomycota</taxon>
        <taxon>Kickxellomycotina</taxon>
        <taxon>Kickxellomycetes</taxon>
        <taxon>Kickxellales</taxon>
        <taxon>Kickxellaceae</taxon>
        <taxon>Kickxella</taxon>
    </lineage>
</organism>
<proteinExistence type="predicted"/>
<evidence type="ECO:0000313" key="1">
    <source>
        <dbReference type="EMBL" id="KAJ1886991.1"/>
    </source>
</evidence>
<accession>A0ACC1I791</accession>
<sequence>MSESGLYVAYAAIGTMAVVPIYYGSFSSLDRLKSAHSKKKERKQFEDFSDSEDEDEDESEAVTTEDAYMFPVYGSIALFSMYMVFKYLNADWVNFL</sequence>
<name>A0ACC1I791_9FUNG</name>
<comment type="caution">
    <text evidence="1">The sequence shown here is derived from an EMBL/GenBank/DDBJ whole genome shotgun (WGS) entry which is preliminary data.</text>
</comment>
<feature type="non-terminal residue" evidence="1">
    <location>
        <position position="96"/>
    </location>
</feature>
<gene>
    <name evidence="1" type="ORF">LPJ66_009347</name>
</gene>